<organism evidence="1 2">
    <name type="scientific">Mycolicibacterium arabiense</name>
    <dbReference type="NCBI Taxonomy" id="1286181"/>
    <lineage>
        <taxon>Bacteria</taxon>
        <taxon>Bacillati</taxon>
        <taxon>Actinomycetota</taxon>
        <taxon>Actinomycetes</taxon>
        <taxon>Mycobacteriales</taxon>
        <taxon>Mycobacteriaceae</taxon>
        <taxon>Mycolicibacterium</taxon>
    </lineage>
</organism>
<geneLocation type="plasmid" evidence="2">
    <name>pjcm18538 dna</name>
</geneLocation>
<sequence>MPKGPECQVERCKFPATTMHRLKEPSGPFDFPTDVVICEIHKDKLSDSATEWVLLNEGDGSRRLLVGPMLAELNEFVVLAPIKKLTVHAQSSRVVSHADHNGYSVPISVRRRGGEEETLTLVLPFDALVETADFLQHIAQRGRMRRTGEVDEA</sequence>
<name>A0A7I7RTW8_9MYCO</name>
<dbReference type="KEGG" id="marz:MARA_11090"/>
<dbReference type="Proteomes" id="UP000467428">
    <property type="component" value="Chromosome"/>
</dbReference>
<accession>A0A7I7RTW8</accession>
<protein>
    <submittedName>
        <fullName evidence="1">Uncharacterized protein</fullName>
    </submittedName>
</protein>
<gene>
    <name evidence="1" type="ORF">MARA_11090</name>
</gene>
<dbReference type="AlphaFoldDB" id="A0A7I7RTW8"/>
<evidence type="ECO:0000313" key="1">
    <source>
        <dbReference type="EMBL" id="BBY47641.1"/>
    </source>
</evidence>
<reference evidence="1 2" key="1">
    <citation type="journal article" date="2019" name="Emerg. Microbes Infect.">
        <title>Comprehensive subspecies identification of 175 nontuberculous mycobacteria species based on 7547 genomic profiles.</title>
        <authorList>
            <person name="Matsumoto Y."/>
            <person name="Kinjo T."/>
            <person name="Motooka D."/>
            <person name="Nabeya D."/>
            <person name="Jung N."/>
            <person name="Uechi K."/>
            <person name="Horii T."/>
            <person name="Iida T."/>
            <person name="Fujita J."/>
            <person name="Nakamura S."/>
        </authorList>
    </citation>
    <scope>NUCLEOTIDE SEQUENCE [LARGE SCALE GENOMIC DNA]</scope>
    <source>
        <strain evidence="1 2">JCM 18538</strain>
    </source>
</reference>
<keyword evidence="2" id="KW-1185">Reference proteome</keyword>
<proteinExistence type="predicted"/>
<dbReference type="EMBL" id="AP022593">
    <property type="protein sequence ID" value="BBY47641.1"/>
    <property type="molecule type" value="Genomic_DNA"/>
</dbReference>
<evidence type="ECO:0000313" key="2">
    <source>
        <dbReference type="Proteomes" id="UP000467428"/>
    </source>
</evidence>